<protein>
    <submittedName>
        <fullName evidence="3">Uu.00g019410.m01.CDS01</fullName>
    </submittedName>
</protein>
<feature type="domain" description="Erythromycin biosynthesis protein CIII-like C-terminal" evidence="2">
    <location>
        <begin position="328"/>
        <end position="419"/>
    </location>
</feature>
<dbReference type="AlphaFoldDB" id="A0AAI8VZB1"/>
<dbReference type="Proteomes" id="UP001295740">
    <property type="component" value="Unassembled WGS sequence"/>
</dbReference>
<dbReference type="PANTHER" id="PTHR48050:SF13">
    <property type="entry name" value="STEROL 3-BETA-GLUCOSYLTRANSFERASE UGT80A2"/>
    <property type="match status" value="1"/>
</dbReference>
<dbReference type="InterPro" id="IPR010610">
    <property type="entry name" value="EryCIII-like_C"/>
</dbReference>
<evidence type="ECO:0000256" key="1">
    <source>
        <dbReference type="SAM" id="SignalP"/>
    </source>
</evidence>
<evidence type="ECO:0000313" key="4">
    <source>
        <dbReference type="Proteomes" id="UP001295740"/>
    </source>
</evidence>
<gene>
    <name evidence="3" type="ORF">KHLLAP_LOCUS14290</name>
</gene>
<feature type="signal peptide" evidence="1">
    <location>
        <begin position="1"/>
        <end position="26"/>
    </location>
</feature>
<evidence type="ECO:0000313" key="3">
    <source>
        <dbReference type="EMBL" id="CAJ2513822.1"/>
    </source>
</evidence>
<dbReference type="PANTHER" id="PTHR48050">
    <property type="entry name" value="STEROL 3-BETA-GLUCOSYLTRANSFERASE"/>
    <property type="match status" value="1"/>
</dbReference>
<reference evidence="3" key="1">
    <citation type="submission" date="2023-10" db="EMBL/GenBank/DDBJ databases">
        <authorList>
            <person name="Hackl T."/>
        </authorList>
    </citation>
    <scope>NUCLEOTIDE SEQUENCE</scope>
</reference>
<dbReference type="EMBL" id="CAUWAG010000020">
    <property type="protein sequence ID" value="CAJ2513822.1"/>
    <property type="molecule type" value="Genomic_DNA"/>
</dbReference>
<keyword evidence="4" id="KW-1185">Reference proteome</keyword>
<dbReference type="GO" id="GO:0016757">
    <property type="term" value="F:glycosyltransferase activity"/>
    <property type="evidence" value="ECO:0007669"/>
    <property type="project" value="UniProtKB-ARBA"/>
</dbReference>
<keyword evidence="1" id="KW-0732">Signal</keyword>
<name>A0AAI8VZB1_9PEZI</name>
<dbReference type="SUPFAM" id="SSF53756">
    <property type="entry name" value="UDP-Glycosyltransferase/glycogen phosphorylase"/>
    <property type="match status" value="1"/>
</dbReference>
<feature type="chain" id="PRO_5042473551" evidence="1">
    <location>
        <begin position="27"/>
        <end position="435"/>
    </location>
</feature>
<organism evidence="3 4">
    <name type="scientific">Anthostomella pinea</name>
    <dbReference type="NCBI Taxonomy" id="933095"/>
    <lineage>
        <taxon>Eukaryota</taxon>
        <taxon>Fungi</taxon>
        <taxon>Dikarya</taxon>
        <taxon>Ascomycota</taxon>
        <taxon>Pezizomycotina</taxon>
        <taxon>Sordariomycetes</taxon>
        <taxon>Xylariomycetidae</taxon>
        <taxon>Xylariales</taxon>
        <taxon>Xylariaceae</taxon>
        <taxon>Anthostomella</taxon>
    </lineage>
</organism>
<evidence type="ECO:0000259" key="2">
    <source>
        <dbReference type="Pfam" id="PF06722"/>
    </source>
</evidence>
<sequence length="435" mass="47506">MARQIAALATVLVAGLALFLSQRTRPLTPQLPRVIGRNNTVLFVTQSENGMSNVLTSTAHALLEHHPQIHIHYASFADVAPRLERISSDARTKTAAAREIVFHEIPGQSLADISPGKTRPMATMIFPPGREGIEAMMGSGFPYPVPWSKIPENIYLNMRLAYAMLTVPDAKAKQDFLKSKGLTKQATMVESYSPHAPWFAQNLEGAARPLAVIPQNVTATGPMSISLAPAAEQDPELTAWLAQAPNVMINLGSAYVYDEPHAAAMAQALVGFPDGTSFQVLWKFRKDLSDDYSDDFAVALRPFIASGRVRMENWLATDPTALLEMGHIVASVHHGGSCCYHEAISAGVPHVVLPWWADHYDFAQMVEDINVGVWGCRETSPYWTPDCLRDAFRKVAESAQMRDKAKKLGEVAKRGPGQYLVAREIAKLAAAGKGV</sequence>
<dbReference type="InterPro" id="IPR050426">
    <property type="entry name" value="Glycosyltransferase_28"/>
</dbReference>
<dbReference type="Gene3D" id="3.40.50.2000">
    <property type="entry name" value="Glycogen Phosphorylase B"/>
    <property type="match status" value="1"/>
</dbReference>
<accession>A0AAI8VZB1</accession>
<dbReference type="Pfam" id="PF06722">
    <property type="entry name" value="EryCIII-like_C"/>
    <property type="match status" value="1"/>
</dbReference>
<proteinExistence type="predicted"/>
<comment type="caution">
    <text evidence="3">The sequence shown here is derived from an EMBL/GenBank/DDBJ whole genome shotgun (WGS) entry which is preliminary data.</text>
</comment>